<evidence type="ECO:0000313" key="2">
    <source>
        <dbReference type="Proteomes" id="UP001432071"/>
    </source>
</evidence>
<reference evidence="1" key="1">
    <citation type="submission" date="2022-10" db="EMBL/GenBank/DDBJ databases">
        <title>The complete genomes of actinobacterial strains from the NBC collection.</title>
        <authorList>
            <person name="Joergensen T.S."/>
            <person name="Alvarez Arevalo M."/>
            <person name="Sterndorff E.B."/>
            <person name="Faurdal D."/>
            <person name="Vuksanovic O."/>
            <person name="Mourched A.-S."/>
            <person name="Charusanti P."/>
            <person name="Shaw S."/>
            <person name="Blin K."/>
            <person name="Weber T."/>
        </authorList>
    </citation>
    <scope>NUCLEOTIDE SEQUENCE</scope>
    <source>
        <strain evidence="1">NBC_00302</strain>
    </source>
</reference>
<sequence>MDKVLDIVDISEGASFSDELLTEHLAPLGQRALKHIGLLTAGLTDAGVGVRATWYTQGGHVRNSDWSPSGVQRVRYLCEHSEFTEAETVAVIGWLGAASSFRGKVEIRTDSGETIRASTDEELTGQLDRFFNKRVEAEVEVTTVQFSSGRERKIYSILGLQNVSQ</sequence>
<name>A0ABZ1QYZ4_9ACTN</name>
<organism evidence="1 2">
    <name type="scientific">Streptomyces bobili</name>
    <dbReference type="NCBI Taxonomy" id="67280"/>
    <lineage>
        <taxon>Bacteria</taxon>
        <taxon>Bacillati</taxon>
        <taxon>Actinomycetota</taxon>
        <taxon>Actinomycetes</taxon>
        <taxon>Kitasatosporales</taxon>
        <taxon>Streptomycetaceae</taxon>
        <taxon>Streptomyces</taxon>
    </lineage>
</organism>
<keyword evidence="2" id="KW-1185">Reference proteome</keyword>
<dbReference type="EMBL" id="CP108038">
    <property type="protein sequence ID" value="WUN87729.1"/>
    <property type="molecule type" value="Genomic_DNA"/>
</dbReference>
<proteinExistence type="predicted"/>
<dbReference type="RefSeq" id="WP_328735328.1">
    <property type="nucleotide sequence ID" value="NZ_CP108038.1"/>
</dbReference>
<dbReference type="GeneID" id="93762764"/>
<evidence type="ECO:0000313" key="1">
    <source>
        <dbReference type="EMBL" id="WUN87729.1"/>
    </source>
</evidence>
<dbReference type="Proteomes" id="UP001432071">
    <property type="component" value="Chromosome"/>
</dbReference>
<protein>
    <submittedName>
        <fullName evidence="1">Uncharacterized protein</fullName>
    </submittedName>
</protein>
<gene>
    <name evidence="1" type="ORF">OHT53_17305</name>
</gene>
<accession>A0ABZ1QYZ4</accession>